<evidence type="ECO:0000256" key="4">
    <source>
        <dbReference type="ARBA" id="ARBA00022989"/>
    </source>
</evidence>
<evidence type="ECO:0000256" key="5">
    <source>
        <dbReference type="ARBA" id="ARBA00023136"/>
    </source>
</evidence>
<protein>
    <recommendedName>
        <fullName evidence="8">Major facilitator superfamily associated domain-containing protein</fullName>
    </recommendedName>
</protein>
<reference evidence="10" key="1">
    <citation type="journal article" date="2023" name="Commun. Biol.">
        <title>Genome analysis of Parmales, the sister group of diatoms, reveals the evolutionary specialization of diatoms from phago-mixotrophs to photoautotrophs.</title>
        <authorList>
            <person name="Ban H."/>
            <person name="Sato S."/>
            <person name="Yoshikawa S."/>
            <person name="Yamada K."/>
            <person name="Nakamura Y."/>
            <person name="Ichinomiya M."/>
            <person name="Sato N."/>
            <person name="Blanc-Mathieu R."/>
            <person name="Endo H."/>
            <person name="Kuwata A."/>
            <person name="Ogata H."/>
        </authorList>
    </citation>
    <scope>NUCLEOTIDE SEQUENCE [LARGE SCALE GENOMIC DNA]</scope>
</reference>
<evidence type="ECO:0000256" key="1">
    <source>
        <dbReference type="ARBA" id="ARBA00004141"/>
    </source>
</evidence>
<evidence type="ECO:0000259" key="8">
    <source>
        <dbReference type="Pfam" id="PF12832"/>
    </source>
</evidence>
<keyword evidence="4 7" id="KW-1133">Transmembrane helix</keyword>
<keyword evidence="3 7" id="KW-0812">Transmembrane</keyword>
<feature type="transmembrane region" description="Helical" evidence="7">
    <location>
        <begin position="82"/>
        <end position="101"/>
    </location>
</feature>
<accession>A0A9W7L9T1</accession>
<dbReference type="AlphaFoldDB" id="A0A9W7L9T1"/>
<evidence type="ECO:0000256" key="6">
    <source>
        <dbReference type="SAM" id="MobiDB-lite"/>
    </source>
</evidence>
<feature type="transmembrane region" description="Helical" evidence="7">
    <location>
        <begin position="167"/>
        <end position="189"/>
    </location>
</feature>
<feature type="transmembrane region" description="Helical" evidence="7">
    <location>
        <begin position="22"/>
        <end position="38"/>
    </location>
</feature>
<feature type="transmembrane region" description="Helical" evidence="7">
    <location>
        <begin position="226"/>
        <end position="248"/>
    </location>
</feature>
<dbReference type="Gene3D" id="1.20.1250.20">
    <property type="entry name" value="MFS general substrate transporter like domains"/>
    <property type="match status" value="2"/>
</dbReference>
<name>A0A9W7L9T1_9STRA</name>
<sequence length="375" mass="40580">MTTFLVGPLWGAAADKWNKHKTILLVTLITSILARLSMLLSDSPYYLCFAVFLTAVLNAPVKPLMDSSVMHMLRDKESYGRMRLWGQLGFGLGSSGVGMLLSRSKLGYKFAFLVHALLMVPTALIMQRFKINNGPPTPLSTSSPTVVRNSPKFKEGLRILSKDMDAMIFFGLVFIVGVSSGCIENFAYVRMREVGGTGRDMGISRLVSASGGVPMFWYAGQLTRNLGVSTVLVLTLFSYTIRFFIYSAMSSPLHGLPAEALRGATFALFWSTATIYAHKIAPEGMSATLLAIMNGMYGGLGQSVGAIVGGRLQGSVGTRRMLRHVGTVDGVFVVCMAGWFWWRGEKGGKVGEGGRGDDEVIKEGEREEGGKGGVI</sequence>
<dbReference type="PANTHER" id="PTHR16172:SF41">
    <property type="entry name" value="MAJOR FACILITATOR SUPERFAMILY DOMAIN-CONTAINING PROTEIN 6-LIKE"/>
    <property type="match status" value="1"/>
</dbReference>
<comment type="subcellular location">
    <subcellularLocation>
        <location evidence="1">Membrane</location>
        <topology evidence="1">Multi-pass membrane protein</topology>
    </subcellularLocation>
</comment>
<organism evidence="9 10">
    <name type="scientific">Triparma columacea</name>
    <dbReference type="NCBI Taxonomy" id="722753"/>
    <lineage>
        <taxon>Eukaryota</taxon>
        <taxon>Sar</taxon>
        <taxon>Stramenopiles</taxon>
        <taxon>Ochrophyta</taxon>
        <taxon>Bolidophyceae</taxon>
        <taxon>Parmales</taxon>
        <taxon>Triparmaceae</taxon>
        <taxon>Triparma</taxon>
    </lineage>
</organism>
<comment type="similarity">
    <text evidence="2">Belongs to the major facilitator superfamily. MFSD6 family.</text>
</comment>
<feature type="transmembrane region" description="Helical" evidence="7">
    <location>
        <begin position="289"/>
        <end position="309"/>
    </location>
</feature>
<dbReference type="InterPro" id="IPR024989">
    <property type="entry name" value="MFS_assoc_dom"/>
</dbReference>
<dbReference type="Proteomes" id="UP001165065">
    <property type="component" value="Unassembled WGS sequence"/>
</dbReference>
<proteinExistence type="inferred from homology"/>
<evidence type="ECO:0000313" key="9">
    <source>
        <dbReference type="EMBL" id="GMI42923.1"/>
    </source>
</evidence>
<dbReference type="EMBL" id="BRYA01000185">
    <property type="protein sequence ID" value="GMI42923.1"/>
    <property type="molecule type" value="Genomic_DNA"/>
</dbReference>
<dbReference type="PANTHER" id="PTHR16172">
    <property type="entry name" value="MAJOR FACILITATOR SUPERFAMILY DOMAIN-CONTAINING PROTEIN 6-LIKE"/>
    <property type="match status" value="1"/>
</dbReference>
<keyword evidence="10" id="KW-1185">Reference proteome</keyword>
<feature type="transmembrane region" description="Helical" evidence="7">
    <location>
        <begin position="107"/>
        <end position="126"/>
    </location>
</feature>
<comment type="caution">
    <text evidence="9">The sequence shown here is derived from an EMBL/GenBank/DDBJ whole genome shotgun (WGS) entry which is preliminary data.</text>
</comment>
<dbReference type="GO" id="GO:0016020">
    <property type="term" value="C:membrane"/>
    <property type="evidence" value="ECO:0007669"/>
    <property type="project" value="UniProtKB-SubCell"/>
</dbReference>
<feature type="transmembrane region" description="Helical" evidence="7">
    <location>
        <begin position="44"/>
        <end position="61"/>
    </location>
</feature>
<evidence type="ECO:0000313" key="10">
    <source>
        <dbReference type="Proteomes" id="UP001165065"/>
    </source>
</evidence>
<feature type="domain" description="Major facilitator superfamily associated" evidence="8">
    <location>
        <begin position="2"/>
        <end position="317"/>
    </location>
</feature>
<dbReference type="InterPro" id="IPR036259">
    <property type="entry name" value="MFS_trans_sf"/>
</dbReference>
<feature type="transmembrane region" description="Helical" evidence="7">
    <location>
        <begin position="321"/>
        <end position="342"/>
    </location>
</feature>
<evidence type="ECO:0000256" key="7">
    <source>
        <dbReference type="SAM" id="Phobius"/>
    </source>
</evidence>
<keyword evidence="5 7" id="KW-0472">Membrane</keyword>
<dbReference type="SUPFAM" id="SSF103473">
    <property type="entry name" value="MFS general substrate transporter"/>
    <property type="match status" value="1"/>
</dbReference>
<evidence type="ECO:0000256" key="2">
    <source>
        <dbReference type="ARBA" id="ARBA00005241"/>
    </source>
</evidence>
<evidence type="ECO:0000256" key="3">
    <source>
        <dbReference type="ARBA" id="ARBA00022692"/>
    </source>
</evidence>
<dbReference type="InterPro" id="IPR051717">
    <property type="entry name" value="MFS_MFSD6"/>
</dbReference>
<feature type="region of interest" description="Disordered" evidence="6">
    <location>
        <begin position="351"/>
        <end position="375"/>
    </location>
</feature>
<dbReference type="Pfam" id="PF12832">
    <property type="entry name" value="MFS_1_like"/>
    <property type="match status" value="1"/>
</dbReference>
<gene>
    <name evidence="9" type="ORF">TrCOL_g3242</name>
</gene>
<dbReference type="OrthoDB" id="515887at2759"/>